<reference evidence="2" key="1">
    <citation type="journal article" date="2017" name="Nat. Ecol. Evol.">
        <title>Genome expansion and lineage-specific genetic innovations in the forest pathogenic fungi Armillaria.</title>
        <authorList>
            <person name="Sipos G."/>
            <person name="Prasanna A.N."/>
            <person name="Walter M.C."/>
            <person name="O'Connor E."/>
            <person name="Balint B."/>
            <person name="Krizsan K."/>
            <person name="Kiss B."/>
            <person name="Hess J."/>
            <person name="Varga T."/>
            <person name="Slot J."/>
            <person name="Riley R."/>
            <person name="Boka B."/>
            <person name="Rigling D."/>
            <person name="Barry K."/>
            <person name="Lee J."/>
            <person name="Mihaltcheva S."/>
            <person name="LaButti K."/>
            <person name="Lipzen A."/>
            <person name="Waldron R."/>
            <person name="Moloney N.M."/>
            <person name="Sperisen C."/>
            <person name="Kredics L."/>
            <person name="Vagvoelgyi C."/>
            <person name="Patrignani A."/>
            <person name="Fitzpatrick D."/>
            <person name="Nagy I."/>
            <person name="Doyle S."/>
            <person name="Anderson J.B."/>
            <person name="Grigoriev I.V."/>
            <person name="Gueldener U."/>
            <person name="Muensterkoetter M."/>
            <person name="Nagy L.G."/>
        </authorList>
    </citation>
    <scope>NUCLEOTIDE SEQUENCE [LARGE SCALE GENOMIC DNA]</scope>
    <source>
        <strain evidence="2">C18/9</strain>
    </source>
</reference>
<protein>
    <recommendedName>
        <fullName evidence="3">Protein kinase domain-containing protein</fullName>
    </recommendedName>
</protein>
<dbReference type="InterPro" id="IPR011009">
    <property type="entry name" value="Kinase-like_dom_sf"/>
</dbReference>
<name>A0A284RFY4_ARMOS</name>
<evidence type="ECO:0000313" key="1">
    <source>
        <dbReference type="EMBL" id="SJL07665.1"/>
    </source>
</evidence>
<gene>
    <name evidence="1" type="ORF">ARMOST_11015</name>
</gene>
<dbReference type="STRING" id="47428.A0A284RFY4"/>
<dbReference type="OrthoDB" id="5987198at2759"/>
<dbReference type="SUPFAM" id="SSF56112">
    <property type="entry name" value="Protein kinase-like (PK-like)"/>
    <property type="match status" value="1"/>
</dbReference>
<accession>A0A284RFY4</accession>
<dbReference type="EMBL" id="FUEG01000008">
    <property type="protein sequence ID" value="SJL07665.1"/>
    <property type="molecule type" value="Genomic_DNA"/>
</dbReference>
<keyword evidence="2" id="KW-1185">Reference proteome</keyword>
<dbReference type="OMA" id="IFWHKHA"/>
<dbReference type="Proteomes" id="UP000219338">
    <property type="component" value="Unassembled WGS sequence"/>
</dbReference>
<evidence type="ECO:0008006" key="3">
    <source>
        <dbReference type="Google" id="ProtNLM"/>
    </source>
</evidence>
<evidence type="ECO:0000313" key="2">
    <source>
        <dbReference type="Proteomes" id="UP000219338"/>
    </source>
</evidence>
<sequence>MGSESSDTGEQRRIGPETLLHGEIFWHKHATWLKECGYELRPRFLPGWVPSWTVMKKEPYECEDSSSGMRSYAFMDAKDTSTGQIVAMKIIMQETDPNELAIATFLSSEEKSSDRRNHCVPILRILPVPNEEGHYCGATSTTMGLHFIHHNHVAHHDGGFTNIMMDTTSMFGPDSFHPDQIDLKYDFSSRARYRSRTERSPKYYFIDVGLSILFKPNELPATVLAFEEGIAYFGEKGTECIPKIGVGADYKLGEKALRGMKGFGFMEPLIAAMTEPDPAKRIKIDEAVEKFAQVEKSLSAVTLRSRVVYNTDLTILRPFKAVGHWVWTESHCARNSSYS</sequence>
<proteinExistence type="predicted"/>
<organism evidence="1 2">
    <name type="scientific">Armillaria ostoyae</name>
    <name type="common">Armillaria root rot fungus</name>
    <dbReference type="NCBI Taxonomy" id="47428"/>
    <lineage>
        <taxon>Eukaryota</taxon>
        <taxon>Fungi</taxon>
        <taxon>Dikarya</taxon>
        <taxon>Basidiomycota</taxon>
        <taxon>Agaricomycotina</taxon>
        <taxon>Agaricomycetes</taxon>
        <taxon>Agaricomycetidae</taxon>
        <taxon>Agaricales</taxon>
        <taxon>Marasmiineae</taxon>
        <taxon>Physalacriaceae</taxon>
        <taxon>Armillaria</taxon>
    </lineage>
</organism>
<dbReference type="AlphaFoldDB" id="A0A284RFY4"/>